<dbReference type="AlphaFoldDB" id="A0A2N6UIF5"/>
<comment type="caution">
    <text evidence="1">The sequence shown here is derived from an EMBL/GenBank/DDBJ whole genome shotgun (WGS) entry which is preliminary data.</text>
</comment>
<gene>
    <name evidence="1" type="ORF">CJ192_04930</name>
</gene>
<name>A0A2N6UIF5_9FIRM</name>
<proteinExistence type="predicted"/>
<dbReference type="Proteomes" id="UP000235658">
    <property type="component" value="Unassembled WGS sequence"/>
</dbReference>
<protein>
    <submittedName>
        <fullName evidence="1">Uncharacterized protein</fullName>
    </submittedName>
</protein>
<evidence type="ECO:0000313" key="2">
    <source>
        <dbReference type="Proteomes" id="UP000235658"/>
    </source>
</evidence>
<accession>A0A2N6UIF5</accession>
<dbReference type="EMBL" id="PNHP01000003">
    <property type="protein sequence ID" value="PMC81372.1"/>
    <property type="molecule type" value="Genomic_DNA"/>
</dbReference>
<sequence>MKTKEFIKRVEELGFKVNKGITRICIVSEGLTVATISTERVHYINCFCFVDIEWENQDKLFNLIVEYAKTPIEDREEEKKYYLKHRWIKNSINGKGYLNCFIHDDIMRLSSTLQDKSAKTQFTRKEIEEIKKKFDTDLKDFELVEVENENKHTSCI</sequence>
<dbReference type="RefSeq" id="WP_102197975.1">
    <property type="nucleotide sequence ID" value="NZ_PNHP01000003.1"/>
</dbReference>
<organism evidence="1 2">
    <name type="scientific">Anaerococcus hydrogenalis</name>
    <dbReference type="NCBI Taxonomy" id="33029"/>
    <lineage>
        <taxon>Bacteria</taxon>
        <taxon>Bacillati</taxon>
        <taxon>Bacillota</taxon>
        <taxon>Tissierellia</taxon>
        <taxon>Tissierellales</taxon>
        <taxon>Peptoniphilaceae</taxon>
        <taxon>Anaerococcus</taxon>
    </lineage>
</organism>
<reference evidence="1 2" key="1">
    <citation type="submission" date="2017-09" db="EMBL/GenBank/DDBJ databases">
        <title>Bacterial strain isolated from the female urinary microbiota.</title>
        <authorList>
            <person name="Thomas-White K."/>
            <person name="Kumar N."/>
            <person name="Forster S."/>
            <person name="Putonti C."/>
            <person name="Lawley T."/>
            <person name="Wolfe A.J."/>
        </authorList>
    </citation>
    <scope>NUCLEOTIDE SEQUENCE [LARGE SCALE GENOMIC DNA]</scope>
    <source>
        <strain evidence="1 2">UMB0204</strain>
    </source>
</reference>
<evidence type="ECO:0000313" key="1">
    <source>
        <dbReference type="EMBL" id="PMC81372.1"/>
    </source>
</evidence>
<dbReference type="GeneID" id="84578522"/>